<feature type="transmembrane region" description="Helical" evidence="1">
    <location>
        <begin position="59"/>
        <end position="79"/>
    </location>
</feature>
<dbReference type="PANTHER" id="PTHR22911:SF79">
    <property type="entry name" value="MOBA-LIKE NTP TRANSFERASE DOMAIN-CONTAINING PROTEIN"/>
    <property type="match status" value="1"/>
</dbReference>
<dbReference type="EMBL" id="JAGQDG010000002">
    <property type="protein sequence ID" value="MBQ0934762.1"/>
    <property type="molecule type" value="Genomic_DNA"/>
</dbReference>
<evidence type="ECO:0000256" key="1">
    <source>
        <dbReference type="SAM" id="Phobius"/>
    </source>
</evidence>
<evidence type="ECO:0000313" key="4">
    <source>
        <dbReference type="Proteomes" id="UP000672097"/>
    </source>
</evidence>
<feature type="transmembrane region" description="Helical" evidence="1">
    <location>
        <begin position="115"/>
        <end position="131"/>
    </location>
</feature>
<dbReference type="Proteomes" id="UP000672097">
    <property type="component" value="Unassembled WGS sequence"/>
</dbReference>
<feature type="transmembrane region" description="Helical" evidence="1">
    <location>
        <begin position="210"/>
        <end position="229"/>
    </location>
</feature>
<keyword evidence="1" id="KW-1133">Transmembrane helix</keyword>
<feature type="transmembrane region" description="Helical" evidence="1">
    <location>
        <begin position="85"/>
        <end position="103"/>
    </location>
</feature>
<dbReference type="Pfam" id="PF00892">
    <property type="entry name" value="EamA"/>
    <property type="match status" value="1"/>
</dbReference>
<keyword evidence="4" id="KW-1185">Reference proteome</keyword>
<keyword evidence="1" id="KW-0472">Membrane</keyword>
<gene>
    <name evidence="3" type="ORF">KAK11_05415</name>
</gene>
<sequence>MLLVTFLWSIAGVVTRHLEAAAAFEVTFWRSASNAVALVFLLAWLQGPGALWRGLRRGGAVLWASGLCWTVMFTAFMVALTMTTVAHVLITMALAPLFTALMARGWLEQRLPARTWWAIGIAGLGITGMFANEVLNGRAQDLWGMAVALTVPVAGAAMWTLLQHHAGPRPAEQGGDAPADMSTAILLGAVASALLTLPLAWPLKASAHDIGLLAFLGVAQLAIPCVLAVKAGKVLKAPEAALLGLLEVIMGVAWTWLGASEAPSLPVLLGGALVLLALASNEVLALRSGR</sequence>
<organism evidence="3 4">
    <name type="scientific">Ideonella paludis</name>
    <dbReference type="NCBI Taxonomy" id="1233411"/>
    <lineage>
        <taxon>Bacteria</taxon>
        <taxon>Pseudomonadati</taxon>
        <taxon>Pseudomonadota</taxon>
        <taxon>Betaproteobacteria</taxon>
        <taxon>Burkholderiales</taxon>
        <taxon>Sphaerotilaceae</taxon>
        <taxon>Ideonella</taxon>
    </lineage>
</organism>
<name>A0ABS5DUF2_9BURK</name>
<reference evidence="3 4" key="1">
    <citation type="submission" date="2021-04" db="EMBL/GenBank/DDBJ databases">
        <title>The genome sequence of type strain Ideonella paludis KCTC 32238.</title>
        <authorList>
            <person name="Liu Y."/>
        </authorList>
    </citation>
    <scope>NUCLEOTIDE SEQUENCE [LARGE SCALE GENOMIC DNA]</scope>
    <source>
        <strain evidence="3 4">KCTC 32238</strain>
    </source>
</reference>
<feature type="transmembrane region" description="Helical" evidence="1">
    <location>
        <begin position="265"/>
        <end position="286"/>
    </location>
</feature>
<accession>A0ABS5DUF2</accession>
<dbReference type="PANTHER" id="PTHR22911">
    <property type="entry name" value="ACYL-MALONYL CONDENSING ENZYME-RELATED"/>
    <property type="match status" value="1"/>
</dbReference>
<keyword evidence="1" id="KW-0812">Transmembrane</keyword>
<comment type="caution">
    <text evidence="3">The sequence shown here is derived from an EMBL/GenBank/DDBJ whole genome shotgun (WGS) entry which is preliminary data.</text>
</comment>
<feature type="transmembrane region" description="Helical" evidence="1">
    <location>
        <begin position="143"/>
        <end position="162"/>
    </location>
</feature>
<dbReference type="InterPro" id="IPR037185">
    <property type="entry name" value="EmrE-like"/>
</dbReference>
<feature type="transmembrane region" description="Helical" evidence="1">
    <location>
        <begin position="31"/>
        <end position="52"/>
    </location>
</feature>
<evidence type="ECO:0000259" key="2">
    <source>
        <dbReference type="Pfam" id="PF00892"/>
    </source>
</evidence>
<proteinExistence type="predicted"/>
<dbReference type="SUPFAM" id="SSF103481">
    <property type="entry name" value="Multidrug resistance efflux transporter EmrE"/>
    <property type="match status" value="2"/>
</dbReference>
<feature type="domain" description="EamA" evidence="2">
    <location>
        <begin position="1"/>
        <end position="129"/>
    </location>
</feature>
<feature type="transmembrane region" description="Helical" evidence="1">
    <location>
        <begin position="183"/>
        <end position="204"/>
    </location>
</feature>
<dbReference type="InterPro" id="IPR000620">
    <property type="entry name" value="EamA_dom"/>
</dbReference>
<protein>
    <submittedName>
        <fullName evidence="3">DMT family transporter</fullName>
    </submittedName>
</protein>
<evidence type="ECO:0000313" key="3">
    <source>
        <dbReference type="EMBL" id="MBQ0934762.1"/>
    </source>
</evidence>